<name>A0A562I945_MICOL</name>
<protein>
    <submittedName>
        <fullName evidence="2">Uncharacterized protein</fullName>
    </submittedName>
</protein>
<keyword evidence="1" id="KW-0472">Membrane</keyword>
<keyword evidence="1" id="KW-1133">Transmembrane helix</keyword>
<keyword evidence="3" id="KW-1185">Reference proteome</keyword>
<evidence type="ECO:0000256" key="1">
    <source>
        <dbReference type="SAM" id="Phobius"/>
    </source>
</evidence>
<accession>A0A562I945</accession>
<proteinExistence type="predicted"/>
<reference evidence="2 3" key="1">
    <citation type="submission" date="2019-07" db="EMBL/GenBank/DDBJ databases">
        <title>R&amp;d 2014.</title>
        <authorList>
            <person name="Klenk H.-P."/>
        </authorList>
    </citation>
    <scope>NUCLEOTIDE SEQUENCE [LARGE SCALE GENOMIC DNA]</scope>
    <source>
        <strain evidence="2 3">DSM 43868</strain>
    </source>
</reference>
<keyword evidence="1" id="KW-0812">Transmembrane</keyword>
<dbReference type="AlphaFoldDB" id="A0A562I945"/>
<evidence type="ECO:0000313" key="3">
    <source>
        <dbReference type="Proteomes" id="UP000319825"/>
    </source>
</evidence>
<comment type="caution">
    <text evidence="2">The sequence shown here is derived from an EMBL/GenBank/DDBJ whole genome shotgun (WGS) entry which is preliminary data.</text>
</comment>
<evidence type="ECO:0000313" key="2">
    <source>
        <dbReference type="EMBL" id="TWH67298.1"/>
    </source>
</evidence>
<organism evidence="2 3">
    <name type="scientific">Micromonospora olivasterospora</name>
    <dbReference type="NCBI Taxonomy" id="1880"/>
    <lineage>
        <taxon>Bacteria</taxon>
        <taxon>Bacillati</taxon>
        <taxon>Actinomycetota</taxon>
        <taxon>Actinomycetes</taxon>
        <taxon>Micromonosporales</taxon>
        <taxon>Micromonosporaceae</taxon>
        <taxon>Micromonospora</taxon>
    </lineage>
</organism>
<dbReference type="EMBL" id="VLKE01000001">
    <property type="protein sequence ID" value="TWH67298.1"/>
    <property type="molecule type" value="Genomic_DNA"/>
</dbReference>
<sequence>MTVEQFSYFYYEVKLRNQRVRKSQEVTELAAQLIALHRTPGLRGWWVRATRAGRLSRELTLYAISYEFDFARQQREVKQYVEDLYERSTVKVLRPWLEAEIDDDDSSADLKTSRETAELLEPRRLREANMLLVIVVAALSAFLGAAAKALIG</sequence>
<feature type="transmembrane region" description="Helical" evidence="1">
    <location>
        <begin position="130"/>
        <end position="151"/>
    </location>
</feature>
<gene>
    <name evidence="2" type="ORF">JD77_02272</name>
</gene>
<dbReference type="Proteomes" id="UP000319825">
    <property type="component" value="Unassembled WGS sequence"/>
</dbReference>